<dbReference type="PANTHER" id="PTHR30329:SF16">
    <property type="entry name" value="CHEMOTAXIS MOTB PROTEIN"/>
    <property type="match status" value="1"/>
</dbReference>
<organism evidence="10 11">
    <name type="scientific">Oceanobacillus luteolus</name>
    <dbReference type="NCBI Taxonomy" id="1274358"/>
    <lineage>
        <taxon>Bacteria</taxon>
        <taxon>Bacillati</taxon>
        <taxon>Bacillota</taxon>
        <taxon>Bacilli</taxon>
        <taxon>Bacillales</taxon>
        <taxon>Bacillaceae</taxon>
        <taxon>Oceanobacillus</taxon>
    </lineage>
</organism>
<dbReference type="SUPFAM" id="SSF103088">
    <property type="entry name" value="OmpA-like"/>
    <property type="match status" value="1"/>
</dbReference>
<evidence type="ECO:0000256" key="3">
    <source>
        <dbReference type="ARBA" id="ARBA00022475"/>
    </source>
</evidence>
<feature type="domain" description="OmpA-like" evidence="9">
    <location>
        <begin position="134"/>
        <end position="255"/>
    </location>
</feature>
<dbReference type="Gene3D" id="3.30.1330.60">
    <property type="entry name" value="OmpA-like domain"/>
    <property type="match status" value="1"/>
</dbReference>
<comment type="subcellular location">
    <subcellularLocation>
        <location evidence="1">Cell membrane</location>
        <topology evidence="1">Single-pass membrane protein</topology>
    </subcellularLocation>
</comment>
<protein>
    <submittedName>
        <fullName evidence="10">Flagellar motor protein MotS</fullName>
    </submittedName>
</protein>
<dbReference type="EMBL" id="JBHUDE010000141">
    <property type="protein sequence ID" value="MFD1608952.1"/>
    <property type="molecule type" value="Genomic_DNA"/>
</dbReference>
<reference evidence="11" key="1">
    <citation type="journal article" date="2019" name="Int. J. Syst. Evol. Microbiol.">
        <title>The Global Catalogue of Microorganisms (GCM) 10K type strain sequencing project: providing services to taxonomists for standard genome sequencing and annotation.</title>
        <authorList>
            <consortium name="The Broad Institute Genomics Platform"/>
            <consortium name="The Broad Institute Genome Sequencing Center for Infectious Disease"/>
            <person name="Wu L."/>
            <person name="Ma J."/>
        </authorList>
    </citation>
    <scope>NUCLEOTIDE SEQUENCE [LARGE SCALE GENOMIC DNA]</scope>
    <source>
        <strain evidence="11">CGMCC 1.12376</strain>
    </source>
</reference>
<evidence type="ECO:0000313" key="11">
    <source>
        <dbReference type="Proteomes" id="UP001597221"/>
    </source>
</evidence>
<dbReference type="CDD" id="cd07185">
    <property type="entry name" value="OmpA_C-like"/>
    <property type="match status" value="1"/>
</dbReference>
<evidence type="ECO:0000256" key="5">
    <source>
        <dbReference type="ARBA" id="ARBA00022989"/>
    </source>
</evidence>
<evidence type="ECO:0000256" key="7">
    <source>
        <dbReference type="PROSITE-ProRule" id="PRU00473"/>
    </source>
</evidence>
<evidence type="ECO:0000256" key="8">
    <source>
        <dbReference type="SAM" id="MobiDB-lite"/>
    </source>
</evidence>
<dbReference type="InterPro" id="IPR006665">
    <property type="entry name" value="OmpA-like"/>
</dbReference>
<name>A0ABW4HUU1_9BACI</name>
<keyword evidence="10" id="KW-0969">Cilium</keyword>
<evidence type="ECO:0000259" key="9">
    <source>
        <dbReference type="PROSITE" id="PS51123"/>
    </source>
</evidence>
<feature type="region of interest" description="Disordered" evidence="8">
    <location>
        <begin position="64"/>
        <end position="90"/>
    </location>
</feature>
<evidence type="ECO:0000256" key="6">
    <source>
        <dbReference type="ARBA" id="ARBA00023136"/>
    </source>
</evidence>
<keyword evidence="3" id="KW-1003">Cell membrane</keyword>
<dbReference type="Pfam" id="PF00691">
    <property type="entry name" value="OmpA"/>
    <property type="match status" value="1"/>
</dbReference>
<evidence type="ECO:0000256" key="1">
    <source>
        <dbReference type="ARBA" id="ARBA00004162"/>
    </source>
</evidence>
<sequence>MKRRPVKKKQDKGAAKWLVTYSDMVTLILVFFILLFSMSTVDQIKLEAVAQSFQERVIFDFMPSIVPNDQPENTEAAETAEDDHSDDPIDLDRALDEYESKAQEDESLNQLIDSVEDYLDEHDLNDIVSATRTERGVLLVIQESIFFDTGEAIILEEGKPFLEELATLFSQLPNDIKVEGHSDSRPINTYRYPSNWELSGARASSVVRYFIEEFNLDESRFSIAGYADTRQIAPNDTEENMSMNRRVEITILNTDAQEEN</sequence>
<keyword evidence="10" id="KW-0966">Cell projection</keyword>
<dbReference type="Proteomes" id="UP001597221">
    <property type="component" value="Unassembled WGS sequence"/>
</dbReference>
<dbReference type="PROSITE" id="PS51123">
    <property type="entry name" value="OMPA_2"/>
    <property type="match status" value="1"/>
</dbReference>
<dbReference type="InterPro" id="IPR036737">
    <property type="entry name" value="OmpA-like_sf"/>
</dbReference>
<comment type="similarity">
    <text evidence="2">Belongs to the MotB family.</text>
</comment>
<keyword evidence="10" id="KW-0282">Flagellum</keyword>
<accession>A0ABW4HUU1</accession>
<keyword evidence="11" id="KW-1185">Reference proteome</keyword>
<evidence type="ECO:0000313" key="10">
    <source>
        <dbReference type="EMBL" id="MFD1608952.1"/>
    </source>
</evidence>
<gene>
    <name evidence="10" type="primary">motS</name>
    <name evidence="10" type="ORF">ACFSBH_15115</name>
</gene>
<dbReference type="NCBIfam" id="NF005382">
    <property type="entry name" value="PRK06925.1"/>
    <property type="match status" value="1"/>
</dbReference>
<dbReference type="PANTHER" id="PTHR30329">
    <property type="entry name" value="STATOR ELEMENT OF FLAGELLAR MOTOR COMPLEX"/>
    <property type="match status" value="1"/>
</dbReference>
<keyword evidence="6 7" id="KW-0472">Membrane</keyword>
<keyword evidence="5" id="KW-1133">Transmembrane helix</keyword>
<dbReference type="InterPro" id="IPR025713">
    <property type="entry name" value="MotB-like_N_dom"/>
</dbReference>
<dbReference type="InterPro" id="IPR050330">
    <property type="entry name" value="Bact_OuterMem_StrucFunc"/>
</dbReference>
<comment type="caution">
    <text evidence="10">The sequence shown here is derived from an EMBL/GenBank/DDBJ whole genome shotgun (WGS) entry which is preliminary data.</text>
</comment>
<dbReference type="RefSeq" id="WP_251511652.1">
    <property type="nucleotide sequence ID" value="NZ_JAMBON010000002.1"/>
</dbReference>
<dbReference type="Pfam" id="PF13677">
    <property type="entry name" value="MotB_plug"/>
    <property type="match status" value="1"/>
</dbReference>
<evidence type="ECO:0000256" key="2">
    <source>
        <dbReference type="ARBA" id="ARBA00008914"/>
    </source>
</evidence>
<keyword evidence="4" id="KW-0812">Transmembrane</keyword>
<evidence type="ECO:0000256" key="4">
    <source>
        <dbReference type="ARBA" id="ARBA00022692"/>
    </source>
</evidence>
<proteinExistence type="inferred from homology"/>